<dbReference type="FunFam" id="3.40.50.300:FF:002063">
    <property type="entry name" value="DNA helicase related protein"/>
    <property type="match status" value="1"/>
</dbReference>
<accession>A0A7G7G6F3</accession>
<gene>
    <name evidence="5" type="ORF">HUW51_08335</name>
</gene>
<dbReference type="Pfam" id="PF13195">
    <property type="entry name" value="DUF4011"/>
    <property type="match status" value="1"/>
</dbReference>
<dbReference type="CDD" id="cd18808">
    <property type="entry name" value="SF1_C_Upf1"/>
    <property type="match status" value="1"/>
</dbReference>
<organism evidence="5 6">
    <name type="scientific">Adhaeribacter swui</name>
    <dbReference type="NCBI Taxonomy" id="2086471"/>
    <lineage>
        <taxon>Bacteria</taxon>
        <taxon>Pseudomonadati</taxon>
        <taxon>Bacteroidota</taxon>
        <taxon>Cytophagia</taxon>
        <taxon>Cytophagales</taxon>
        <taxon>Hymenobacteraceae</taxon>
        <taxon>Adhaeribacter</taxon>
    </lineage>
</organism>
<evidence type="ECO:0000313" key="6">
    <source>
        <dbReference type="Proteomes" id="UP000515237"/>
    </source>
</evidence>
<dbReference type="InterPro" id="IPR011335">
    <property type="entry name" value="Restrct_endonuc-II-like"/>
</dbReference>
<dbReference type="KEGG" id="aswu:HUW51_08335"/>
<dbReference type="InterPro" id="IPR045055">
    <property type="entry name" value="DNA2/NAM7-like"/>
</dbReference>
<keyword evidence="6" id="KW-1185">Reference proteome</keyword>
<dbReference type="PANTHER" id="PTHR10887">
    <property type="entry name" value="DNA2/NAM7 HELICASE FAMILY"/>
    <property type="match status" value="1"/>
</dbReference>
<dbReference type="Proteomes" id="UP000515237">
    <property type="component" value="Chromosome"/>
</dbReference>
<dbReference type="InterPro" id="IPR041677">
    <property type="entry name" value="DNA2/NAM7_AAA_11"/>
</dbReference>
<dbReference type="RefSeq" id="WP_185273515.1">
    <property type="nucleotide sequence ID" value="NZ_CP055156.1"/>
</dbReference>
<evidence type="ECO:0000259" key="2">
    <source>
        <dbReference type="Pfam" id="PF13086"/>
    </source>
</evidence>
<dbReference type="Pfam" id="PF13086">
    <property type="entry name" value="AAA_11"/>
    <property type="match status" value="2"/>
</dbReference>
<dbReference type="InterPro" id="IPR047187">
    <property type="entry name" value="SF1_C_Upf1"/>
</dbReference>
<dbReference type="FunFam" id="3.40.960.10:FF:000002">
    <property type="entry name" value="DNA helicase related protein"/>
    <property type="match status" value="1"/>
</dbReference>
<dbReference type="SUPFAM" id="SSF52980">
    <property type="entry name" value="Restriction endonuclease-like"/>
    <property type="match status" value="1"/>
</dbReference>
<dbReference type="InterPro" id="IPR027417">
    <property type="entry name" value="P-loop_NTPase"/>
</dbReference>
<protein>
    <submittedName>
        <fullName evidence="5">DUF3320 domain-containing protein</fullName>
    </submittedName>
</protein>
<feature type="domain" description="DNA2/NAM7 helicase helicase" evidence="2">
    <location>
        <begin position="953"/>
        <end position="994"/>
    </location>
</feature>
<feature type="domain" description="Restriction endonuclease type II-like" evidence="4">
    <location>
        <begin position="1259"/>
        <end position="1356"/>
    </location>
</feature>
<evidence type="ECO:0000259" key="1">
    <source>
        <dbReference type="Pfam" id="PF11784"/>
    </source>
</evidence>
<dbReference type="Gene3D" id="3.40.50.300">
    <property type="entry name" value="P-loop containing nucleotide triphosphate hydrolases"/>
    <property type="match status" value="3"/>
</dbReference>
<proteinExistence type="predicted"/>
<feature type="domain" description="DNA2/NAM7 helicase helicase" evidence="2">
    <location>
        <begin position="305"/>
        <end position="465"/>
    </location>
</feature>
<dbReference type="PANTHER" id="PTHR10887:SF530">
    <property type="entry name" value="SUPERFAMILY I DNA HELICASES"/>
    <property type="match status" value="1"/>
</dbReference>
<dbReference type="InterPro" id="IPR049468">
    <property type="entry name" value="Restrct_endonuc-II-like_dom"/>
</dbReference>
<dbReference type="InterPro" id="IPR041679">
    <property type="entry name" value="DNA2/NAM7-like_C"/>
</dbReference>
<dbReference type="Pfam" id="PF11784">
    <property type="entry name" value="DUF3320"/>
    <property type="match status" value="1"/>
</dbReference>
<dbReference type="InterPro" id="IPR021754">
    <property type="entry name" value="DUF3320"/>
</dbReference>
<feature type="domain" description="DNA2/NAM7 helicase-like C-terminal" evidence="3">
    <location>
        <begin position="1021"/>
        <end position="1211"/>
    </location>
</feature>
<evidence type="ECO:0000259" key="4">
    <source>
        <dbReference type="Pfam" id="PF18741"/>
    </source>
</evidence>
<reference evidence="5 6" key="1">
    <citation type="journal article" date="2018" name="Int. J. Syst. Evol. Microbiol.">
        <title>Adhaeribacter swui sp. nov., isolated from wet mud.</title>
        <authorList>
            <person name="Kim D.U."/>
            <person name="Kim K.W."/>
            <person name="Kang M.S."/>
            <person name="Kim J.Y."/>
            <person name="Jang J.H."/>
            <person name="Kim M.K."/>
        </authorList>
    </citation>
    <scope>NUCLEOTIDE SEQUENCE [LARGE SCALE GENOMIC DNA]</scope>
    <source>
        <strain evidence="5 6">KCTC 52873</strain>
    </source>
</reference>
<name>A0A7G7G6F3_9BACT</name>
<sequence length="1577" mass="178278">MTAVSQVSTRLEASRRDLLDLSLRNPLLNYRPLQAKGVEIVNEVPAEVYRLLVTEGKAMTFLALDSKTANSILDTIQNPLADRKSPGETITITPAQTDNKLQTRETTAKLENRLLQTYHASRLFVEEQGINILYLALGTLTWYEASNTEDARQAPLLLIPVELVRSSARERFQLRYTGGEVGENLSLIAKMKADFDLHIPELPDTEEVDVTGYFDEVWKEIVGRKGWLINSTAIALGFFSFGKFMMYNDLDAANWSDEKGPARHPLLQALLHENGFQEPAPLISDEDHLDPHLNPTEVRQVVDADSSQTLAILDVNQGRNLIIQGPPGTGKSQTITNLISEAIGQGKTVLFVAEKMAALEVVKRRLDKVGLGEACLELHSHKTNKKEVTKELARTLNLGKPKVKEQESELNLLLQLRERLNSYCEAVNKPIAQSDLTTYDVYGELLQLRQQYPQTDLPRFALPTLLNWSRDEFRRRDALVQELQARLKQTGEPTKLLFWGSQRQQLLPAEENQIAQALTAARQAIMVLQPTAQQLALIISVELPTNRSETTALSALVNRLLNSPDYAGVAVKSSSWLHQQAELEQLLTAGKAYATIQDQFQDKLLPEAWDATTEALEVRENLMTYGEKWWRFLSSAYRRSKKKLAGWSKTVLPESTNEQLKLIDAILEANRQQKVIQQYQEFGQTIFGKQWRAERSDWPHLNILKNWLTDWHQDVTNQTVPATLLDYLAGEPNLASLQPHARQLEQHLLNHRARLAEVKQLLVLDEILRFGEENYLDALPFTNQVSLLEQWQTHLPELHQLVSWNNLTTRLQQEGLQEIVNQTLTWPEAGAYLYPAFRQTWLEALLEKAYAERPALQQFQRAGHEEVILKFNELDALMLAYNRAKLALAHWQRLPQHQAGGQLGILRREFEKKARHLPIRQLMTKAGNAIQAIKPVFMMGPLSIANFLPPECLQFDLVIFDEASQVKPVDAFGAIMRAKQAVVVGDSKQMPPTSFFDSLVNEEEVEEENITTDVESILGLFAAQGAPQRMLRWHYRSRHESLIAVSNQEFYENRLVIFPSPDAGRQEIGLIYHHLPHTFYDRGKTRTNPQEAETVAQAIMQHARTMPELTLGVAAFSMAQMQAIINQLETLRKTDPEAEAYFQAHPNEPFFVKNLENVQGDERDVIFISTGYGRTAEGNLTMNFGPLNSTGGERRLNVLITRARLRCEIFTNLSPDDIDLNRTPARGVQAFKTFLTYAQNGHLTTGENIIASEDEAAPFEEIVYQALTKLGYQLKPKVGSAGFYVDFAVVDPQEPGRYVLGIECDGATYYSARSARDRDRLRQSVLESLGWNLYHVWSTDWFRNPEAELNRLVAAIEQAMGKSSASKTPGSSAKLKPEDALVSRHTAASPEQKTGLPLYQVANLPIKNINMPLPEVPVATLAQWVWQVVQVESPVHVTEVSRRITEAAEVPKVGPRIKAALEAAINFGLQQNAYQRQGDFLWLPSMKQPEPRDRSQLPASARDLDVIAPEEIKLVIQKVITESYGINAEDIAPATSKLFGFPRLTDEFREQIDLLVEDSLRTGTLIRQERHIVRPRR</sequence>
<dbReference type="InterPro" id="IPR025103">
    <property type="entry name" value="DUF4011"/>
</dbReference>
<dbReference type="EMBL" id="CP055156">
    <property type="protein sequence ID" value="QNF32737.1"/>
    <property type="molecule type" value="Genomic_DNA"/>
</dbReference>
<evidence type="ECO:0000313" key="5">
    <source>
        <dbReference type="EMBL" id="QNF32737.1"/>
    </source>
</evidence>
<dbReference type="Pfam" id="PF13087">
    <property type="entry name" value="AAA_12"/>
    <property type="match status" value="1"/>
</dbReference>
<feature type="domain" description="DUF3320" evidence="1">
    <location>
        <begin position="1414"/>
        <end position="1458"/>
    </location>
</feature>
<evidence type="ECO:0000259" key="3">
    <source>
        <dbReference type="Pfam" id="PF13087"/>
    </source>
</evidence>
<dbReference type="GO" id="GO:0004386">
    <property type="term" value="F:helicase activity"/>
    <property type="evidence" value="ECO:0007669"/>
    <property type="project" value="InterPro"/>
</dbReference>
<dbReference type="SUPFAM" id="SSF52540">
    <property type="entry name" value="P-loop containing nucleoside triphosphate hydrolases"/>
    <property type="match status" value="1"/>
</dbReference>
<dbReference type="Gene3D" id="3.40.960.10">
    <property type="entry name" value="VSR Endonuclease"/>
    <property type="match status" value="1"/>
</dbReference>
<dbReference type="Pfam" id="PF18741">
    <property type="entry name" value="MTES_1575"/>
    <property type="match status" value="1"/>
</dbReference>